<dbReference type="Gramene" id="Zm00001eb200820_T001">
    <property type="protein sequence ID" value="Zm00001eb200820_P001"/>
    <property type="gene ID" value="Zm00001eb200820"/>
</dbReference>
<keyword evidence="2" id="KW-1185">Reference proteome</keyword>
<dbReference type="Proteomes" id="UP000007305">
    <property type="component" value="Chromosome 4"/>
</dbReference>
<protein>
    <submittedName>
        <fullName evidence="1">Uncharacterized protein</fullName>
    </submittedName>
</protein>
<name>A0A804P0Z4_MAIZE</name>
<reference evidence="1" key="3">
    <citation type="submission" date="2021-05" db="UniProtKB">
        <authorList>
            <consortium name="EnsemblPlants"/>
        </authorList>
    </citation>
    <scope>IDENTIFICATION</scope>
    <source>
        <strain evidence="1">cv. B73</strain>
    </source>
</reference>
<dbReference type="InParanoid" id="A0A804P0Z4"/>
<evidence type="ECO:0000313" key="2">
    <source>
        <dbReference type="Proteomes" id="UP000007305"/>
    </source>
</evidence>
<dbReference type="AlphaFoldDB" id="A0A804P0Z4"/>
<evidence type="ECO:0000313" key="1">
    <source>
        <dbReference type="EnsemblPlants" id="Zm00001eb200820_P001"/>
    </source>
</evidence>
<reference evidence="1" key="2">
    <citation type="submission" date="2019-07" db="EMBL/GenBank/DDBJ databases">
        <authorList>
            <person name="Seetharam A."/>
            <person name="Woodhouse M."/>
            <person name="Cannon E."/>
        </authorList>
    </citation>
    <scope>NUCLEOTIDE SEQUENCE [LARGE SCALE GENOMIC DNA]</scope>
    <source>
        <strain evidence="1">cv. B73</strain>
    </source>
</reference>
<dbReference type="EnsemblPlants" id="Zm00001eb200820_T001">
    <property type="protein sequence ID" value="Zm00001eb200820_P001"/>
    <property type="gene ID" value="Zm00001eb200820"/>
</dbReference>
<proteinExistence type="predicted"/>
<reference evidence="2" key="1">
    <citation type="journal article" date="2009" name="Science">
        <title>The B73 maize genome: complexity, diversity, and dynamics.</title>
        <authorList>
            <person name="Schnable P.S."/>
            <person name="Ware D."/>
            <person name="Fulton R.S."/>
            <person name="Stein J.C."/>
            <person name="Wei F."/>
            <person name="Pasternak S."/>
            <person name="Liang C."/>
            <person name="Zhang J."/>
            <person name="Fulton L."/>
            <person name="Graves T.A."/>
            <person name="Minx P."/>
            <person name="Reily A.D."/>
            <person name="Courtney L."/>
            <person name="Kruchowski S.S."/>
            <person name="Tomlinson C."/>
            <person name="Strong C."/>
            <person name="Delehaunty K."/>
            <person name="Fronick C."/>
            <person name="Courtney B."/>
            <person name="Rock S.M."/>
            <person name="Belter E."/>
            <person name="Du F."/>
            <person name="Kim K."/>
            <person name="Abbott R.M."/>
            <person name="Cotton M."/>
            <person name="Levy A."/>
            <person name="Marchetto P."/>
            <person name="Ochoa K."/>
            <person name="Jackson S.M."/>
            <person name="Gillam B."/>
            <person name="Chen W."/>
            <person name="Yan L."/>
            <person name="Higginbotham J."/>
            <person name="Cardenas M."/>
            <person name="Waligorski J."/>
            <person name="Applebaum E."/>
            <person name="Phelps L."/>
            <person name="Falcone J."/>
            <person name="Kanchi K."/>
            <person name="Thane T."/>
            <person name="Scimone A."/>
            <person name="Thane N."/>
            <person name="Henke J."/>
            <person name="Wang T."/>
            <person name="Ruppert J."/>
            <person name="Shah N."/>
            <person name="Rotter K."/>
            <person name="Hodges J."/>
            <person name="Ingenthron E."/>
            <person name="Cordes M."/>
            <person name="Kohlberg S."/>
            <person name="Sgro J."/>
            <person name="Delgado B."/>
            <person name="Mead K."/>
            <person name="Chinwalla A."/>
            <person name="Leonard S."/>
            <person name="Crouse K."/>
            <person name="Collura K."/>
            <person name="Kudrna D."/>
            <person name="Currie J."/>
            <person name="He R."/>
            <person name="Angelova A."/>
            <person name="Rajasekar S."/>
            <person name="Mueller T."/>
            <person name="Lomeli R."/>
            <person name="Scara G."/>
            <person name="Ko A."/>
            <person name="Delaney K."/>
            <person name="Wissotski M."/>
            <person name="Lopez G."/>
            <person name="Campos D."/>
            <person name="Braidotti M."/>
            <person name="Ashley E."/>
            <person name="Golser W."/>
            <person name="Kim H."/>
            <person name="Lee S."/>
            <person name="Lin J."/>
            <person name="Dujmic Z."/>
            <person name="Kim W."/>
            <person name="Talag J."/>
            <person name="Zuccolo A."/>
            <person name="Fan C."/>
            <person name="Sebastian A."/>
            <person name="Kramer M."/>
            <person name="Spiegel L."/>
            <person name="Nascimento L."/>
            <person name="Zutavern T."/>
            <person name="Miller B."/>
            <person name="Ambroise C."/>
            <person name="Muller S."/>
            <person name="Spooner W."/>
            <person name="Narechania A."/>
            <person name="Ren L."/>
            <person name="Wei S."/>
            <person name="Kumari S."/>
            <person name="Faga B."/>
            <person name="Levy M.J."/>
            <person name="McMahan L."/>
            <person name="Van Buren P."/>
            <person name="Vaughn M.W."/>
            <person name="Ying K."/>
            <person name="Yeh C.-T."/>
            <person name="Emrich S.J."/>
            <person name="Jia Y."/>
            <person name="Kalyanaraman A."/>
            <person name="Hsia A.-P."/>
            <person name="Barbazuk W.B."/>
            <person name="Baucom R.S."/>
            <person name="Brutnell T.P."/>
            <person name="Carpita N.C."/>
            <person name="Chaparro C."/>
            <person name="Chia J.-M."/>
            <person name="Deragon J.-M."/>
            <person name="Estill J.C."/>
            <person name="Fu Y."/>
            <person name="Jeddeloh J.A."/>
            <person name="Han Y."/>
            <person name="Lee H."/>
            <person name="Li P."/>
            <person name="Lisch D.R."/>
            <person name="Liu S."/>
            <person name="Liu Z."/>
            <person name="Nagel D.H."/>
            <person name="McCann M.C."/>
            <person name="SanMiguel P."/>
            <person name="Myers A.M."/>
            <person name="Nettleton D."/>
            <person name="Nguyen J."/>
            <person name="Penning B.W."/>
            <person name="Ponnala L."/>
            <person name="Schneider K.L."/>
            <person name="Schwartz D.C."/>
            <person name="Sharma A."/>
            <person name="Soderlund C."/>
            <person name="Springer N.M."/>
            <person name="Sun Q."/>
            <person name="Wang H."/>
            <person name="Waterman M."/>
            <person name="Westerman R."/>
            <person name="Wolfgruber T.K."/>
            <person name="Yang L."/>
            <person name="Yu Y."/>
            <person name="Zhang L."/>
            <person name="Zhou S."/>
            <person name="Zhu Q."/>
            <person name="Bennetzen J.L."/>
            <person name="Dawe R.K."/>
            <person name="Jiang J."/>
            <person name="Jiang N."/>
            <person name="Presting G.G."/>
            <person name="Wessler S.R."/>
            <person name="Aluru S."/>
            <person name="Martienssen R.A."/>
            <person name="Clifton S.W."/>
            <person name="McCombie W.R."/>
            <person name="Wing R.A."/>
            <person name="Wilson R.K."/>
        </authorList>
    </citation>
    <scope>NUCLEOTIDE SEQUENCE [LARGE SCALE GENOMIC DNA]</scope>
    <source>
        <strain evidence="2">cv. B73</strain>
    </source>
</reference>
<organism evidence="1 2">
    <name type="scientific">Zea mays</name>
    <name type="common">Maize</name>
    <dbReference type="NCBI Taxonomy" id="4577"/>
    <lineage>
        <taxon>Eukaryota</taxon>
        <taxon>Viridiplantae</taxon>
        <taxon>Streptophyta</taxon>
        <taxon>Embryophyta</taxon>
        <taxon>Tracheophyta</taxon>
        <taxon>Spermatophyta</taxon>
        <taxon>Magnoliopsida</taxon>
        <taxon>Liliopsida</taxon>
        <taxon>Poales</taxon>
        <taxon>Poaceae</taxon>
        <taxon>PACMAD clade</taxon>
        <taxon>Panicoideae</taxon>
        <taxon>Andropogonodae</taxon>
        <taxon>Andropogoneae</taxon>
        <taxon>Tripsacinae</taxon>
        <taxon>Zea</taxon>
    </lineage>
</organism>
<sequence>MLLLSKLIQFICRLIRSTTELIKKTCFKNVLFFCTKLKKFCNIKQPHDTPKSQLNIPNPKEEIECYSKAPTGMRVFEGLALCQINKIKVIVMQKERSFARSYCKESRNQHY</sequence>
<accession>A0A804P0Z4</accession>